<dbReference type="RefSeq" id="XP_007919839.1">
    <property type="nucleotide sequence ID" value="XM_007921648.1"/>
</dbReference>
<dbReference type="EMBL" id="KB446555">
    <property type="protein sequence ID" value="EME88050.1"/>
    <property type="molecule type" value="Genomic_DNA"/>
</dbReference>
<evidence type="ECO:0000259" key="8">
    <source>
        <dbReference type="PROSITE" id="PS50048"/>
    </source>
</evidence>
<gene>
    <name evidence="9" type="ORF">MYCFIDRAFT_27880</name>
</gene>
<keyword evidence="2" id="KW-0479">Metal-binding</keyword>
<name>N1Q6K3_PSEFD</name>
<dbReference type="GO" id="GO:0000976">
    <property type="term" value="F:transcription cis-regulatory region binding"/>
    <property type="evidence" value="ECO:0007669"/>
    <property type="project" value="TreeGrafter"/>
</dbReference>
<dbReference type="PANTHER" id="PTHR31845">
    <property type="entry name" value="FINGER DOMAIN PROTEIN, PUTATIVE-RELATED"/>
    <property type="match status" value="1"/>
</dbReference>
<organism evidence="9 10">
    <name type="scientific">Pseudocercospora fijiensis (strain CIRAD86)</name>
    <name type="common">Black leaf streak disease fungus</name>
    <name type="synonym">Mycosphaerella fijiensis</name>
    <dbReference type="NCBI Taxonomy" id="383855"/>
    <lineage>
        <taxon>Eukaryota</taxon>
        <taxon>Fungi</taxon>
        <taxon>Dikarya</taxon>
        <taxon>Ascomycota</taxon>
        <taxon>Pezizomycotina</taxon>
        <taxon>Dothideomycetes</taxon>
        <taxon>Dothideomycetidae</taxon>
        <taxon>Mycosphaerellales</taxon>
        <taxon>Mycosphaerellaceae</taxon>
        <taxon>Pseudocercospora</taxon>
    </lineage>
</organism>
<evidence type="ECO:0000256" key="4">
    <source>
        <dbReference type="ARBA" id="ARBA00023125"/>
    </source>
</evidence>
<dbReference type="InterPro" id="IPR007219">
    <property type="entry name" value="XnlR_reg_dom"/>
</dbReference>
<evidence type="ECO:0000256" key="6">
    <source>
        <dbReference type="ARBA" id="ARBA00023242"/>
    </source>
</evidence>
<dbReference type="AlphaFoldDB" id="N1Q6K3"/>
<evidence type="ECO:0000313" key="9">
    <source>
        <dbReference type="EMBL" id="EME88050.1"/>
    </source>
</evidence>
<dbReference type="Pfam" id="PF00172">
    <property type="entry name" value="Zn_clus"/>
    <property type="match status" value="1"/>
</dbReference>
<dbReference type="OrthoDB" id="5226580at2759"/>
<sequence length="295" mass="32873">MDEIPSHRACASCRTQKVRCIPDESNPDLCQRCMRSGRPCVFTPLQRRKQRKRTDTRVAELEKEMRAMRSMLKQKEDGTSSSSSETTTSTQPAGLWFEDRNLEGSRPGGAGQRGSNEDDSANAATTSVVSDQNDVANPDRLANSGPYLWPYRLPDGPKQDMKDVVDSGMLSMATARQLFETYKNELYPHYPVVYVAPSVTADDLRYTKPALFLSIIAAGSGKENEDLSAALDKEVLQAYATRSLVQSQKSLELVQALLISAVWYHPPSKFGQLKYYEYIHMAATMAMDIGIGSRR</sequence>
<reference evidence="9 10" key="1">
    <citation type="journal article" date="2012" name="PLoS Pathog.">
        <title>Diverse lifestyles and strategies of plant pathogenesis encoded in the genomes of eighteen Dothideomycetes fungi.</title>
        <authorList>
            <person name="Ohm R.A."/>
            <person name="Feau N."/>
            <person name="Henrissat B."/>
            <person name="Schoch C.L."/>
            <person name="Horwitz B.A."/>
            <person name="Barry K.W."/>
            <person name="Condon B.J."/>
            <person name="Copeland A.C."/>
            <person name="Dhillon B."/>
            <person name="Glaser F."/>
            <person name="Hesse C.N."/>
            <person name="Kosti I."/>
            <person name="LaButti K."/>
            <person name="Lindquist E.A."/>
            <person name="Lucas S."/>
            <person name="Salamov A.A."/>
            <person name="Bradshaw R.E."/>
            <person name="Ciuffetti L."/>
            <person name="Hamelin R.C."/>
            <person name="Kema G.H.J."/>
            <person name="Lawrence C."/>
            <person name="Scott J.A."/>
            <person name="Spatafora J.W."/>
            <person name="Turgeon B.G."/>
            <person name="de Wit P.J.G.M."/>
            <person name="Zhong S."/>
            <person name="Goodwin S.B."/>
            <person name="Grigoriev I.V."/>
        </authorList>
    </citation>
    <scope>NUCLEOTIDE SEQUENCE [LARGE SCALE GENOMIC DNA]</scope>
    <source>
        <strain evidence="9 10">CIRAD86</strain>
    </source>
</reference>
<comment type="subcellular location">
    <subcellularLocation>
        <location evidence="1">Nucleus</location>
    </subcellularLocation>
</comment>
<evidence type="ECO:0000256" key="3">
    <source>
        <dbReference type="ARBA" id="ARBA00023015"/>
    </source>
</evidence>
<feature type="compositionally biased region" description="Polar residues" evidence="7">
    <location>
        <begin position="122"/>
        <end position="135"/>
    </location>
</feature>
<dbReference type="InterPro" id="IPR001138">
    <property type="entry name" value="Zn2Cys6_DnaBD"/>
</dbReference>
<feature type="domain" description="Zn(2)-C6 fungal-type" evidence="8">
    <location>
        <begin position="9"/>
        <end position="42"/>
    </location>
</feature>
<dbReference type="VEuPathDB" id="FungiDB:MYCFIDRAFT_27880"/>
<protein>
    <recommendedName>
        <fullName evidence="8">Zn(2)-C6 fungal-type domain-containing protein</fullName>
    </recommendedName>
</protein>
<evidence type="ECO:0000256" key="2">
    <source>
        <dbReference type="ARBA" id="ARBA00022723"/>
    </source>
</evidence>
<dbReference type="KEGG" id="pfj:MYCFIDRAFT_27880"/>
<keyword evidence="3" id="KW-0805">Transcription regulation</keyword>
<keyword evidence="5" id="KW-0804">Transcription</keyword>
<dbReference type="CDD" id="cd00067">
    <property type="entry name" value="GAL4"/>
    <property type="match status" value="1"/>
</dbReference>
<dbReference type="Gene3D" id="4.10.240.10">
    <property type="entry name" value="Zn(2)-C6 fungal-type DNA-binding domain"/>
    <property type="match status" value="1"/>
</dbReference>
<feature type="non-terminal residue" evidence="9">
    <location>
        <position position="295"/>
    </location>
</feature>
<proteinExistence type="predicted"/>
<dbReference type="SUPFAM" id="SSF57701">
    <property type="entry name" value="Zn2/Cys6 DNA-binding domain"/>
    <property type="match status" value="1"/>
</dbReference>
<keyword evidence="4" id="KW-0238">DNA-binding</keyword>
<evidence type="ECO:0000256" key="1">
    <source>
        <dbReference type="ARBA" id="ARBA00004123"/>
    </source>
</evidence>
<feature type="compositionally biased region" description="Low complexity" evidence="7">
    <location>
        <begin position="79"/>
        <end position="90"/>
    </location>
</feature>
<keyword evidence="10" id="KW-1185">Reference proteome</keyword>
<evidence type="ECO:0000313" key="10">
    <source>
        <dbReference type="Proteomes" id="UP000016932"/>
    </source>
</evidence>
<dbReference type="InterPro" id="IPR051089">
    <property type="entry name" value="prtT"/>
</dbReference>
<dbReference type="GO" id="GO:0008270">
    <property type="term" value="F:zinc ion binding"/>
    <property type="evidence" value="ECO:0007669"/>
    <property type="project" value="InterPro"/>
</dbReference>
<dbReference type="GeneID" id="19338594"/>
<dbReference type="GO" id="GO:0005634">
    <property type="term" value="C:nucleus"/>
    <property type="evidence" value="ECO:0007669"/>
    <property type="project" value="UniProtKB-SubCell"/>
</dbReference>
<dbReference type="HOGENOM" id="CLU_789813_0_0_1"/>
<dbReference type="CDD" id="cd12148">
    <property type="entry name" value="fungal_TF_MHR"/>
    <property type="match status" value="1"/>
</dbReference>
<keyword evidence="6" id="KW-0539">Nucleus</keyword>
<dbReference type="Proteomes" id="UP000016932">
    <property type="component" value="Unassembled WGS sequence"/>
</dbReference>
<dbReference type="Pfam" id="PF04082">
    <property type="entry name" value="Fungal_trans"/>
    <property type="match status" value="1"/>
</dbReference>
<dbReference type="PANTHER" id="PTHR31845:SF39">
    <property type="entry name" value="TRANSCRIPTION FACTOR PBCR-RELATED"/>
    <property type="match status" value="1"/>
</dbReference>
<dbReference type="eggNOG" id="ENOG502QRSG">
    <property type="taxonomic scope" value="Eukaryota"/>
</dbReference>
<dbReference type="InterPro" id="IPR036864">
    <property type="entry name" value="Zn2-C6_fun-type_DNA-bd_sf"/>
</dbReference>
<feature type="region of interest" description="Disordered" evidence="7">
    <location>
        <begin position="71"/>
        <end position="146"/>
    </location>
</feature>
<dbReference type="GO" id="GO:0000981">
    <property type="term" value="F:DNA-binding transcription factor activity, RNA polymerase II-specific"/>
    <property type="evidence" value="ECO:0007669"/>
    <property type="project" value="InterPro"/>
</dbReference>
<dbReference type="SMART" id="SM00066">
    <property type="entry name" value="GAL4"/>
    <property type="match status" value="1"/>
</dbReference>
<dbReference type="PROSITE" id="PS00463">
    <property type="entry name" value="ZN2_CY6_FUNGAL_1"/>
    <property type="match status" value="1"/>
</dbReference>
<evidence type="ECO:0000256" key="7">
    <source>
        <dbReference type="SAM" id="MobiDB-lite"/>
    </source>
</evidence>
<dbReference type="PROSITE" id="PS50048">
    <property type="entry name" value="ZN2_CY6_FUNGAL_2"/>
    <property type="match status" value="1"/>
</dbReference>
<accession>N1Q6K3</accession>
<evidence type="ECO:0000256" key="5">
    <source>
        <dbReference type="ARBA" id="ARBA00023163"/>
    </source>
</evidence>
<dbReference type="GO" id="GO:0006351">
    <property type="term" value="P:DNA-templated transcription"/>
    <property type="evidence" value="ECO:0007669"/>
    <property type="project" value="InterPro"/>
</dbReference>